<feature type="region of interest" description="Disordered" evidence="1">
    <location>
        <begin position="172"/>
        <end position="262"/>
    </location>
</feature>
<organism evidence="4 5">
    <name type="scientific">Faecalibacterium intestinale</name>
    <dbReference type="NCBI Taxonomy" id="3133155"/>
    <lineage>
        <taxon>Bacteria</taxon>
        <taxon>Bacillati</taxon>
        <taxon>Bacillota</taxon>
        <taxon>Clostridia</taxon>
        <taxon>Eubacteriales</taxon>
        <taxon>Oscillospiraceae</taxon>
        <taxon>Faecalibacterium</taxon>
    </lineage>
</organism>
<evidence type="ECO:0000256" key="2">
    <source>
        <dbReference type="SAM" id="Phobius"/>
    </source>
</evidence>
<feature type="signal peptide" evidence="3">
    <location>
        <begin position="1"/>
        <end position="29"/>
    </location>
</feature>
<evidence type="ECO:0000256" key="3">
    <source>
        <dbReference type="SAM" id="SignalP"/>
    </source>
</evidence>
<evidence type="ECO:0000256" key="1">
    <source>
        <dbReference type="SAM" id="MobiDB-lite"/>
    </source>
</evidence>
<proteinExistence type="predicted"/>
<keyword evidence="2" id="KW-0472">Membrane</keyword>
<feature type="compositionally biased region" description="Pro residues" evidence="1">
    <location>
        <begin position="181"/>
        <end position="209"/>
    </location>
</feature>
<keyword evidence="2" id="KW-0812">Transmembrane</keyword>
<feature type="chain" id="PRO_5046003296" evidence="3">
    <location>
        <begin position="30"/>
        <end position="294"/>
    </location>
</feature>
<feature type="transmembrane region" description="Helical" evidence="2">
    <location>
        <begin position="267"/>
        <end position="286"/>
    </location>
</feature>
<keyword evidence="2" id="KW-1133">Transmembrane helix</keyword>
<dbReference type="EMBL" id="JBBMEN010000004">
    <property type="protein sequence ID" value="MEQ2385283.1"/>
    <property type="molecule type" value="Genomic_DNA"/>
</dbReference>
<name>A0ABV1C3B0_9FIRM</name>
<dbReference type="InterPro" id="IPR013783">
    <property type="entry name" value="Ig-like_fold"/>
</dbReference>
<gene>
    <name evidence="4" type="ORF">WMO20_04960</name>
</gene>
<evidence type="ECO:0000313" key="5">
    <source>
        <dbReference type="Proteomes" id="UP001465119"/>
    </source>
</evidence>
<evidence type="ECO:0000313" key="4">
    <source>
        <dbReference type="EMBL" id="MEQ2385283.1"/>
    </source>
</evidence>
<accession>A0ABV1C3B0</accession>
<reference evidence="4 5" key="1">
    <citation type="submission" date="2024-03" db="EMBL/GenBank/DDBJ databases">
        <title>Human intestinal bacterial collection.</title>
        <authorList>
            <person name="Pauvert C."/>
            <person name="Hitch T.C.A."/>
            <person name="Clavel T."/>
        </authorList>
    </citation>
    <scope>NUCLEOTIDE SEQUENCE [LARGE SCALE GENOMIC DNA]</scope>
    <source>
        <strain evidence="4 5">CLA-AA-H281</strain>
    </source>
</reference>
<dbReference type="Gene3D" id="2.60.40.10">
    <property type="entry name" value="Immunoglobulins"/>
    <property type="match status" value="1"/>
</dbReference>
<dbReference type="RefSeq" id="WP_349186029.1">
    <property type="nucleotide sequence ID" value="NZ_JBBMEN010000004.1"/>
</dbReference>
<sequence>MKSIDLRHRLAAVLLAVCLVVCCALPAFATSASLVSGRLGSLHVRLYDTHNDVPLRGGELTLYQVAAVKRTGGNLSYAYTGDFTGCGVPLGDLSDSTLADQLAKYLPTVPAVAAQQNVDEEGYADFTKLPQGLYLVMQTEASHGYEAIKPFLVSIPLPDGDSWIYDVDATPKVGATIPDTPETPPDTPETPPDTPDTPPDTPDTPPDTPDLPEQPDTPDTPVSPGTPDNPVSPGNPDNPVSPENPDNPVSPSNPDKPVLPQTGQLNWPVPVLACSGVLLFAVGWVLNRQGKKEH</sequence>
<protein>
    <submittedName>
        <fullName evidence="4">SpaA isopeptide-forming pilin-related protein</fullName>
    </submittedName>
</protein>
<feature type="compositionally biased region" description="Low complexity" evidence="1">
    <location>
        <begin position="235"/>
        <end position="258"/>
    </location>
</feature>
<keyword evidence="5" id="KW-1185">Reference proteome</keyword>
<keyword evidence="3" id="KW-0732">Signal</keyword>
<comment type="caution">
    <text evidence="4">The sequence shown here is derived from an EMBL/GenBank/DDBJ whole genome shotgun (WGS) entry which is preliminary data.</text>
</comment>
<dbReference type="Proteomes" id="UP001465119">
    <property type="component" value="Unassembled WGS sequence"/>
</dbReference>